<dbReference type="EMBL" id="ML208360">
    <property type="protein sequence ID" value="TFK68093.1"/>
    <property type="molecule type" value="Genomic_DNA"/>
</dbReference>
<organism evidence="1 2">
    <name type="scientific">Pluteus cervinus</name>
    <dbReference type="NCBI Taxonomy" id="181527"/>
    <lineage>
        <taxon>Eukaryota</taxon>
        <taxon>Fungi</taxon>
        <taxon>Dikarya</taxon>
        <taxon>Basidiomycota</taxon>
        <taxon>Agaricomycotina</taxon>
        <taxon>Agaricomycetes</taxon>
        <taxon>Agaricomycetidae</taxon>
        <taxon>Agaricales</taxon>
        <taxon>Pluteineae</taxon>
        <taxon>Pluteaceae</taxon>
        <taxon>Pluteus</taxon>
    </lineage>
</organism>
<proteinExistence type="predicted"/>
<dbReference type="Proteomes" id="UP000308600">
    <property type="component" value="Unassembled WGS sequence"/>
</dbReference>
<protein>
    <submittedName>
        <fullName evidence="1">Uncharacterized protein</fullName>
    </submittedName>
</protein>
<keyword evidence="2" id="KW-1185">Reference proteome</keyword>
<gene>
    <name evidence="1" type="ORF">BDN72DRAFT_842314</name>
</gene>
<name>A0ACD3AQ68_9AGAR</name>
<reference evidence="1 2" key="1">
    <citation type="journal article" date="2019" name="Nat. Ecol. Evol.">
        <title>Megaphylogeny resolves global patterns of mushroom evolution.</title>
        <authorList>
            <person name="Varga T."/>
            <person name="Krizsan K."/>
            <person name="Foldi C."/>
            <person name="Dima B."/>
            <person name="Sanchez-Garcia M."/>
            <person name="Sanchez-Ramirez S."/>
            <person name="Szollosi G.J."/>
            <person name="Szarkandi J.G."/>
            <person name="Papp V."/>
            <person name="Albert L."/>
            <person name="Andreopoulos W."/>
            <person name="Angelini C."/>
            <person name="Antonin V."/>
            <person name="Barry K.W."/>
            <person name="Bougher N.L."/>
            <person name="Buchanan P."/>
            <person name="Buyck B."/>
            <person name="Bense V."/>
            <person name="Catcheside P."/>
            <person name="Chovatia M."/>
            <person name="Cooper J."/>
            <person name="Damon W."/>
            <person name="Desjardin D."/>
            <person name="Finy P."/>
            <person name="Geml J."/>
            <person name="Haridas S."/>
            <person name="Hughes K."/>
            <person name="Justo A."/>
            <person name="Karasinski D."/>
            <person name="Kautmanova I."/>
            <person name="Kiss B."/>
            <person name="Kocsube S."/>
            <person name="Kotiranta H."/>
            <person name="LaButti K.M."/>
            <person name="Lechner B.E."/>
            <person name="Liimatainen K."/>
            <person name="Lipzen A."/>
            <person name="Lukacs Z."/>
            <person name="Mihaltcheva S."/>
            <person name="Morgado L.N."/>
            <person name="Niskanen T."/>
            <person name="Noordeloos M.E."/>
            <person name="Ohm R.A."/>
            <person name="Ortiz-Santana B."/>
            <person name="Ovrebo C."/>
            <person name="Racz N."/>
            <person name="Riley R."/>
            <person name="Savchenko A."/>
            <person name="Shiryaev A."/>
            <person name="Soop K."/>
            <person name="Spirin V."/>
            <person name="Szebenyi C."/>
            <person name="Tomsovsky M."/>
            <person name="Tulloss R.E."/>
            <person name="Uehling J."/>
            <person name="Grigoriev I.V."/>
            <person name="Vagvolgyi C."/>
            <person name="Papp T."/>
            <person name="Martin F.M."/>
            <person name="Miettinen O."/>
            <person name="Hibbett D.S."/>
            <person name="Nagy L.G."/>
        </authorList>
    </citation>
    <scope>NUCLEOTIDE SEQUENCE [LARGE SCALE GENOMIC DNA]</scope>
    <source>
        <strain evidence="1 2">NL-1719</strain>
    </source>
</reference>
<accession>A0ACD3AQ68</accession>
<evidence type="ECO:0000313" key="1">
    <source>
        <dbReference type="EMBL" id="TFK68093.1"/>
    </source>
</evidence>
<evidence type="ECO:0000313" key="2">
    <source>
        <dbReference type="Proteomes" id="UP000308600"/>
    </source>
</evidence>
<sequence length="246" mass="27768">MGQFFDTIPTSLIPWIQKQHMFWVATAPLGGEGHVNVSPKGLDGAFHVVDEKTVWYEDISGSGIETIAHLRETGNGRITVMLSAFEGPPRICRLFGTGKVHEFGTPEYDRLLPPNERRPGSRAAIVITVHKVGTSCGYAVPYYEFKSHRTQLLEFYQRREKAEVESATVDAPEKGMRSYWLQKNMSSIDGIPGLLSAPYSDKEFRWSERDLERKIEMVMDKTSSMVDLKLVLAFTVGVVVSRLAWR</sequence>